<evidence type="ECO:0000313" key="4">
    <source>
        <dbReference type="Proteomes" id="UP000191285"/>
    </source>
</evidence>
<feature type="transmembrane region" description="Helical" evidence="2">
    <location>
        <begin position="20"/>
        <end position="41"/>
    </location>
</feature>
<evidence type="ECO:0000256" key="1">
    <source>
        <dbReference type="SAM" id="MobiDB-lite"/>
    </source>
</evidence>
<feature type="compositionally biased region" description="Basic and acidic residues" evidence="1">
    <location>
        <begin position="286"/>
        <end position="309"/>
    </location>
</feature>
<keyword evidence="2" id="KW-0472">Membrane</keyword>
<comment type="caution">
    <text evidence="3">The sequence shown here is derived from an EMBL/GenBank/DDBJ whole genome shotgun (WGS) entry which is preliminary data.</text>
</comment>
<feature type="transmembrane region" description="Helical" evidence="2">
    <location>
        <begin position="53"/>
        <end position="75"/>
    </location>
</feature>
<feature type="region of interest" description="Disordered" evidence="1">
    <location>
        <begin position="284"/>
        <end position="323"/>
    </location>
</feature>
<dbReference type="PANTHER" id="PTHR35184:SF1">
    <property type="entry name" value="INTEGRAL MEMBRANE PROTEIN"/>
    <property type="match status" value="1"/>
</dbReference>
<proteinExistence type="predicted"/>
<dbReference type="EMBL" id="MLKD01000004">
    <property type="protein sequence ID" value="OQE27599.1"/>
    <property type="molecule type" value="Genomic_DNA"/>
</dbReference>
<keyword evidence="2" id="KW-1133">Transmembrane helix</keyword>
<dbReference type="Proteomes" id="UP000191285">
    <property type="component" value="Unassembled WGS sequence"/>
</dbReference>
<organism evidence="3 4">
    <name type="scientific">Penicillium steckii</name>
    <dbReference type="NCBI Taxonomy" id="303698"/>
    <lineage>
        <taxon>Eukaryota</taxon>
        <taxon>Fungi</taxon>
        <taxon>Dikarya</taxon>
        <taxon>Ascomycota</taxon>
        <taxon>Pezizomycotina</taxon>
        <taxon>Eurotiomycetes</taxon>
        <taxon>Eurotiomycetidae</taxon>
        <taxon>Eurotiales</taxon>
        <taxon>Aspergillaceae</taxon>
        <taxon>Penicillium</taxon>
    </lineage>
</organism>
<evidence type="ECO:0000313" key="3">
    <source>
        <dbReference type="EMBL" id="OQE27599.1"/>
    </source>
</evidence>
<dbReference type="OrthoDB" id="3357002at2759"/>
<keyword evidence="2" id="KW-0812">Transmembrane</keyword>
<keyword evidence="4" id="KW-1185">Reference proteome</keyword>
<evidence type="ECO:0000256" key="2">
    <source>
        <dbReference type="SAM" id="Phobius"/>
    </source>
</evidence>
<feature type="transmembrane region" description="Helical" evidence="2">
    <location>
        <begin position="87"/>
        <end position="107"/>
    </location>
</feature>
<dbReference type="AlphaFoldDB" id="A0A1V6TP49"/>
<sequence>MGGPYAPRVALLGGRPTVHVDVPICAIFLVLFLAFGISHMVIFRRNLSRGHKFIPSAATFGFCMSRVVANIMRIVWACYPNNVRVAIAAQIFVAAGILILFILNLLYAQRMLRAAFPAIGWSPTVSYAFKALYILVILTIIMVITCVIQTSYTLNSNTLRIDRDIQLYGVTYFAIVAFLPIPITALVMLFSRGRHIENLGTGSWASKGTIVLSAAVLLCLGASFRAATNWMPPRPATNPPLYDHKACFYVFNFGLDLSVVALFLFTRVDRLFWVPNGSSAVRHYRGTGDEDKSSPLDGDGTNKDVESNHHALPNFPTPVKLEN</sequence>
<accession>A0A1V6TP49</accession>
<feature type="transmembrane region" description="Helical" evidence="2">
    <location>
        <begin position="210"/>
        <end position="228"/>
    </location>
</feature>
<protein>
    <recommendedName>
        <fullName evidence="5">G-protein coupled receptors family 3 profile domain-containing protein</fullName>
    </recommendedName>
</protein>
<reference evidence="4" key="1">
    <citation type="journal article" date="2017" name="Nat. Microbiol.">
        <title>Global analysis of biosynthetic gene clusters reveals vast potential of secondary metabolite production in Penicillium species.</title>
        <authorList>
            <person name="Nielsen J.C."/>
            <person name="Grijseels S."/>
            <person name="Prigent S."/>
            <person name="Ji B."/>
            <person name="Dainat J."/>
            <person name="Nielsen K.F."/>
            <person name="Frisvad J.C."/>
            <person name="Workman M."/>
            <person name="Nielsen J."/>
        </authorList>
    </citation>
    <scope>NUCLEOTIDE SEQUENCE [LARGE SCALE GENOMIC DNA]</scope>
    <source>
        <strain evidence="4">IBT 24891</strain>
    </source>
</reference>
<evidence type="ECO:0008006" key="5">
    <source>
        <dbReference type="Google" id="ProtNLM"/>
    </source>
</evidence>
<dbReference type="PANTHER" id="PTHR35184">
    <property type="entry name" value="YALI0C10208P"/>
    <property type="match status" value="1"/>
</dbReference>
<feature type="transmembrane region" description="Helical" evidence="2">
    <location>
        <begin position="248"/>
        <end position="265"/>
    </location>
</feature>
<name>A0A1V6TP49_9EURO</name>
<dbReference type="STRING" id="303698.A0A1V6TP49"/>
<feature type="transmembrane region" description="Helical" evidence="2">
    <location>
        <begin position="170"/>
        <end position="190"/>
    </location>
</feature>
<feature type="transmembrane region" description="Helical" evidence="2">
    <location>
        <begin position="127"/>
        <end position="150"/>
    </location>
</feature>
<gene>
    <name evidence="3" type="ORF">PENSTE_c004G01594</name>
</gene>